<comment type="catalytic activity">
    <reaction evidence="4">
        <text>3-O-[beta-D-GlcA-(1-&gt;3)-beta-D-Gal-(1-&gt;3)-beta-D-Gal-(1-&gt;4)-beta-D-2-O-P-Xyl]-L-seryl-[protein] + H2O = 3-O-(beta-D-GlcA-(1-&gt;3)-beta-D-Gal-(1-&gt;3)-beta-D-Gal-(1-&gt;4)-beta-D-Xyl)-L-seryl-[protein] + phosphate</text>
        <dbReference type="Rhea" id="RHEA:56512"/>
        <dbReference type="Rhea" id="RHEA-COMP:12573"/>
        <dbReference type="Rhea" id="RHEA-COMP:14559"/>
        <dbReference type="ChEBI" id="CHEBI:15377"/>
        <dbReference type="ChEBI" id="CHEBI:43474"/>
        <dbReference type="ChEBI" id="CHEBI:132093"/>
        <dbReference type="ChEBI" id="CHEBI:140495"/>
    </reaction>
</comment>
<evidence type="ECO:0000256" key="4">
    <source>
        <dbReference type="ARBA" id="ARBA00036311"/>
    </source>
</evidence>
<dbReference type="EMBL" id="GBXI01010325">
    <property type="protein sequence ID" value="JAD03967.1"/>
    <property type="molecule type" value="Transcribed_RNA"/>
</dbReference>
<dbReference type="GO" id="GO:0050650">
    <property type="term" value="P:chondroitin sulfate proteoglycan biosynthetic process"/>
    <property type="evidence" value="ECO:0007669"/>
    <property type="project" value="TreeGrafter"/>
</dbReference>
<evidence type="ECO:0000256" key="6">
    <source>
        <dbReference type="ARBA" id="ARBA00041499"/>
    </source>
</evidence>
<keyword evidence="7" id="KW-1133">Transmembrane helix</keyword>
<gene>
    <name evidence="8" type="primary">acpl2_0</name>
    <name evidence="9" type="synonym">acpl2_1</name>
    <name evidence="8" type="ORF">g.18240</name>
    <name evidence="9" type="ORF">g.18243</name>
</gene>
<dbReference type="GO" id="GO:0006024">
    <property type="term" value="P:glycosaminoglycan biosynthetic process"/>
    <property type="evidence" value="ECO:0007669"/>
    <property type="project" value="TreeGrafter"/>
</dbReference>
<dbReference type="AlphaFoldDB" id="A0A0A1WYQ6"/>
<dbReference type="Gene3D" id="3.40.50.1240">
    <property type="entry name" value="Phosphoglycerate mutase-like"/>
    <property type="match status" value="1"/>
</dbReference>
<evidence type="ECO:0000313" key="8">
    <source>
        <dbReference type="EMBL" id="JAD03967.1"/>
    </source>
</evidence>
<dbReference type="InterPro" id="IPR050645">
    <property type="entry name" value="Histidine_acid_phosphatase"/>
</dbReference>
<dbReference type="EMBL" id="GBXI01002721">
    <property type="protein sequence ID" value="JAD11571.1"/>
    <property type="molecule type" value="Transcribed_RNA"/>
</dbReference>
<feature type="transmembrane region" description="Helical" evidence="7">
    <location>
        <begin position="16"/>
        <end position="37"/>
    </location>
</feature>
<dbReference type="InterPro" id="IPR000560">
    <property type="entry name" value="His_Pase_clade-2"/>
</dbReference>
<dbReference type="Pfam" id="PF00328">
    <property type="entry name" value="His_Phos_2"/>
    <property type="match status" value="1"/>
</dbReference>
<organism evidence="8">
    <name type="scientific">Zeugodacus cucurbitae</name>
    <name type="common">Melon fruit fly</name>
    <name type="synonym">Bactrocera cucurbitae</name>
    <dbReference type="NCBI Taxonomy" id="28588"/>
    <lineage>
        <taxon>Eukaryota</taxon>
        <taxon>Metazoa</taxon>
        <taxon>Ecdysozoa</taxon>
        <taxon>Arthropoda</taxon>
        <taxon>Hexapoda</taxon>
        <taxon>Insecta</taxon>
        <taxon>Pterygota</taxon>
        <taxon>Neoptera</taxon>
        <taxon>Endopterygota</taxon>
        <taxon>Diptera</taxon>
        <taxon>Brachycera</taxon>
        <taxon>Muscomorpha</taxon>
        <taxon>Tephritoidea</taxon>
        <taxon>Tephritidae</taxon>
        <taxon>Zeugodacus</taxon>
        <taxon>Zeugodacus</taxon>
    </lineage>
</organism>
<reference evidence="8" key="2">
    <citation type="journal article" date="2015" name="Gigascience">
        <title>Reconstructing a comprehensive transcriptome assembly of a white-pupal translocated strain of the pest fruit fly Bactrocera cucurbitae.</title>
        <authorList>
            <person name="Sim S.B."/>
            <person name="Calla B."/>
            <person name="Hall B."/>
            <person name="DeRego T."/>
            <person name="Geib S.M."/>
        </authorList>
    </citation>
    <scope>NUCLEOTIDE SEQUENCE</scope>
</reference>
<evidence type="ECO:0000313" key="9">
    <source>
        <dbReference type="EMBL" id="JAD11571.1"/>
    </source>
</evidence>
<comment type="similarity">
    <text evidence="2">Belongs to the histidine acid phosphatase family.</text>
</comment>
<keyword evidence="7" id="KW-0472">Membrane</keyword>
<keyword evidence="7" id="KW-0812">Transmembrane</keyword>
<name>A0A0A1WYQ6_ZEUCU</name>
<reference evidence="8" key="1">
    <citation type="submission" date="2014-11" db="EMBL/GenBank/DDBJ databases">
        <authorList>
            <person name="Geib S."/>
        </authorList>
    </citation>
    <scope>NUCLEOTIDE SEQUENCE</scope>
</reference>
<evidence type="ECO:0000256" key="3">
    <source>
        <dbReference type="ARBA" id="ARBA00022801"/>
    </source>
</evidence>
<comment type="catalytic activity">
    <reaction evidence="1">
        <text>a phosphate monoester + H2O = an alcohol + phosphate</text>
        <dbReference type="Rhea" id="RHEA:15017"/>
        <dbReference type="ChEBI" id="CHEBI:15377"/>
        <dbReference type="ChEBI" id="CHEBI:30879"/>
        <dbReference type="ChEBI" id="CHEBI:43474"/>
        <dbReference type="ChEBI" id="CHEBI:67140"/>
        <dbReference type="EC" id="3.1.3.2"/>
    </reaction>
</comment>
<dbReference type="PANTHER" id="PTHR11567">
    <property type="entry name" value="ACID PHOSPHATASE-RELATED"/>
    <property type="match status" value="1"/>
</dbReference>
<dbReference type="InterPro" id="IPR029033">
    <property type="entry name" value="His_PPase_superfam"/>
</dbReference>
<dbReference type="PROSITE" id="PS00616">
    <property type="entry name" value="HIS_ACID_PHOSPHAT_1"/>
    <property type="match status" value="1"/>
</dbReference>
<dbReference type="GO" id="GO:0005794">
    <property type="term" value="C:Golgi apparatus"/>
    <property type="evidence" value="ECO:0007669"/>
    <property type="project" value="TreeGrafter"/>
</dbReference>
<keyword evidence="3" id="KW-0378">Hydrolase</keyword>
<evidence type="ECO:0000256" key="1">
    <source>
        <dbReference type="ARBA" id="ARBA00000032"/>
    </source>
</evidence>
<proteinExistence type="inferred from homology"/>
<dbReference type="InterPro" id="IPR033379">
    <property type="entry name" value="Acid_Pase_AS"/>
</dbReference>
<protein>
    <recommendedName>
        <fullName evidence="5">2-phosphoxylose phosphatase 1</fullName>
    </recommendedName>
    <alternativeName>
        <fullName evidence="6">Acid phosphatase-like protein 2</fullName>
    </alternativeName>
</protein>
<evidence type="ECO:0000256" key="2">
    <source>
        <dbReference type="ARBA" id="ARBA00005375"/>
    </source>
</evidence>
<dbReference type="SUPFAM" id="SSF53254">
    <property type="entry name" value="Phosphoglycerate mutase-like"/>
    <property type="match status" value="1"/>
</dbReference>
<accession>A0A0A1WYQ6</accession>
<dbReference type="OrthoDB" id="10262962at2759"/>
<dbReference type="GO" id="GO:0003993">
    <property type="term" value="F:acid phosphatase activity"/>
    <property type="evidence" value="ECO:0007669"/>
    <property type="project" value="UniProtKB-EC"/>
</dbReference>
<evidence type="ECO:0000256" key="7">
    <source>
        <dbReference type="SAM" id="Phobius"/>
    </source>
</evidence>
<dbReference type="CDD" id="cd07061">
    <property type="entry name" value="HP_HAP_like"/>
    <property type="match status" value="1"/>
</dbReference>
<dbReference type="PANTHER" id="PTHR11567:SF110">
    <property type="entry name" value="2-PHOSPHOXYLOSE PHOSPHATASE 1"/>
    <property type="match status" value="1"/>
</dbReference>
<sequence length="584" mass="66356">MLIKELIRFSTQHRTLHCYLVLSIWIFLLIAGMYKYIGHNGNSLSNTIQFLNGQLNSPSGVANAQYADEIYPQRSDKSILKYNQFKERCAPLEHLVRRDEGGILDGWKLQGVLMVIRHGDRGPMSHMRGVMGIDCSAESNGLVNRYRSFLYNSTSSSSSNHMYWNKMGPFHGFPLLPASDRACLLGQLTFKGVAQMLHVGDILHQIYAHALGLLTKPTFNKSSMGGSSTPNSLLNSDEVVVFSTRYRRTFQSALAMLFSFLPNDKWLSLNIRESQSMAFCFTDCTCHQAELLLKRQNNEQKLNLTLQPEISKVIQWVGGTLLQHTPNGINNVQDVMDVLNMVLCHDAPLPCRQIISNNSRLFSTTQLNAIDLNDVINIDQDENAVDPHSVPEHTFNEDLESDNLMGCVEDTHVSALMAYANWQSSYEVAHMYYRRIGLLRSYGMIRHIVSYMLRMISGDRTKFVLYSGHDWTLQYLTAALGIKTGSTFIPYATRLAIELYKSETHTDYYFRVVYNGRDVTQEIEFCEGGKSLRVTRDSRGNKADLCPIENIIRFLHEDYFASLNATNFKDACTTTVSNKDINFR</sequence>
<evidence type="ECO:0000256" key="5">
    <source>
        <dbReference type="ARBA" id="ARBA00040357"/>
    </source>
</evidence>